<dbReference type="Proteomes" id="UP000809789">
    <property type="component" value="Unassembled WGS sequence"/>
</dbReference>
<feature type="region of interest" description="Disordered" evidence="1">
    <location>
        <begin position="1"/>
        <end position="21"/>
    </location>
</feature>
<reference evidence="2" key="1">
    <citation type="submission" date="2021-07" db="EMBL/GenBank/DDBJ databases">
        <title>Elsinoe batatas strain:CRI-CJ2 Genome sequencing and assembly.</title>
        <authorList>
            <person name="Huang L."/>
        </authorList>
    </citation>
    <scope>NUCLEOTIDE SEQUENCE</scope>
    <source>
        <strain evidence="2">CRI-CJ2</strain>
    </source>
</reference>
<evidence type="ECO:0000313" key="2">
    <source>
        <dbReference type="EMBL" id="KAG8623504.1"/>
    </source>
</evidence>
<organism evidence="2 3">
    <name type="scientific">Elsinoe batatas</name>
    <dbReference type="NCBI Taxonomy" id="2601811"/>
    <lineage>
        <taxon>Eukaryota</taxon>
        <taxon>Fungi</taxon>
        <taxon>Dikarya</taxon>
        <taxon>Ascomycota</taxon>
        <taxon>Pezizomycotina</taxon>
        <taxon>Dothideomycetes</taxon>
        <taxon>Dothideomycetidae</taxon>
        <taxon>Myriangiales</taxon>
        <taxon>Elsinoaceae</taxon>
        <taxon>Elsinoe</taxon>
    </lineage>
</organism>
<name>A0A8K0PFF1_9PEZI</name>
<comment type="caution">
    <text evidence="2">The sequence shown here is derived from an EMBL/GenBank/DDBJ whole genome shotgun (WGS) entry which is preliminary data.</text>
</comment>
<sequence>MSTRRTPIGAGDTSQYARDRARASRRNIASLTAQIRRTEFDLAGKQAELAISQAELTTARSELATAHATLTQTQGELDDTRSRLAAANMLLEEQSRILGELGIQNRDDATRLAGIHHVAVPMHTVMTMSENGASTQERRPAFDREQRIADLVDRPMIEQQLMHEYGVTREEVGRMYDSLDADRRLRLLDGARVRELNATTGMYYVSPRRRR</sequence>
<accession>A0A8K0PFF1</accession>
<gene>
    <name evidence="2" type="ORF">KVT40_008480</name>
</gene>
<dbReference type="OrthoDB" id="10337860at2759"/>
<dbReference type="AlphaFoldDB" id="A0A8K0PFF1"/>
<keyword evidence="3" id="KW-1185">Reference proteome</keyword>
<evidence type="ECO:0000256" key="1">
    <source>
        <dbReference type="SAM" id="MobiDB-lite"/>
    </source>
</evidence>
<proteinExistence type="predicted"/>
<evidence type="ECO:0000313" key="3">
    <source>
        <dbReference type="Proteomes" id="UP000809789"/>
    </source>
</evidence>
<dbReference type="EMBL" id="JAESVG020000010">
    <property type="protein sequence ID" value="KAG8623504.1"/>
    <property type="molecule type" value="Genomic_DNA"/>
</dbReference>
<protein>
    <submittedName>
        <fullName evidence="2">Uncharacterized protein</fullName>
    </submittedName>
</protein>